<sequence length="243" mass="28330">MSPTRKNEVSETSNEVTLKYKEIVKANGINDEVSEKKKNLEGKEETINFLNSFRGKVYDHVLKIIKHDPEEEKLLVLGHGDYWNNNMMFLKNNETNQIIGHIAIDLQVTRYNSPALNLGYYLYTSVKPEVRLNNFHEILGRYFDILKQTAAKLGHPIDISYEELYIIFRKKLMLGFWFALCFTSVGLSVIKDIDISKLTDRKDFATQFEILLQNWIEDHPKEADERAQVIIDLVKECRELSID</sequence>
<keyword evidence="1" id="KW-1133">Transmembrane helix</keyword>
<evidence type="ECO:0000259" key="2">
    <source>
        <dbReference type="SMART" id="SM00587"/>
    </source>
</evidence>
<keyword evidence="1" id="KW-0812">Transmembrane</keyword>
<dbReference type="InterPro" id="IPR004119">
    <property type="entry name" value="EcKL"/>
</dbReference>
<gene>
    <name evidence="3" type="ORF">ODALV1_LOCUS1429</name>
</gene>
<proteinExistence type="predicted"/>
<evidence type="ECO:0000256" key="1">
    <source>
        <dbReference type="SAM" id="Phobius"/>
    </source>
</evidence>
<dbReference type="PANTHER" id="PTHR11012:SF30">
    <property type="entry name" value="PROTEIN KINASE-LIKE DOMAIN-CONTAINING"/>
    <property type="match status" value="1"/>
</dbReference>
<dbReference type="InterPro" id="IPR015897">
    <property type="entry name" value="CHK_kinase-like"/>
</dbReference>
<dbReference type="EMBL" id="CAXLJM020000004">
    <property type="protein sequence ID" value="CAL8070786.1"/>
    <property type="molecule type" value="Genomic_DNA"/>
</dbReference>
<evidence type="ECO:0000313" key="3">
    <source>
        <dbReference type="EMBL" id="CAL8070786.1"/>
    </source>
</evidence>
<feature type="transmembrane region" description="Helical" evidence="1">
    <location>
        <begin position="172"/>
        <end position="190"/>
    </location>
</feature>
<dbReference type="InterPro" id="IPR011009">
    <property type="entry name" value="Kinase-like_dom_sf"/>
</dbReference>
<name>A0ABP1PLN6_9HEXA</name>
<accession>A0ABP1PLN6</accession>
<dbReference type="PANTHER" id="PTHR11012">
    <property type="entry name" value="PROTEIN KINASE-LIKE DOMAIN-CONTAINING"/>
    <property type="match status" value="1"/>
</dbReference>
<keyword evidence="1" id="KW-0472">Membrane</keyword>
<dbReference type="SMART" id="SM00587">
    <property type="entry name" value="CHK"/>
    <property type="match status" value="1"/>
</dbReference>
<organism evidence="3 4">
    <name type="scientific">Orchesella dallaii</name>
    <dbReference type="NCBI Taxonomy" id="48710"/>
    <lineage>
        <taxon>Eukaryota</taxon>
        <taxon>Metazoa</taxon>
        <taxon>Ecdysozoa</taxon>
        <taxon>Arthropoda</taxon>
        <taxon>Hexapoda</taxon>
        <taxon>Collembola</taxon>
        <taxon>Entomobryomorpha</taxon>
        <taxon>Entomobryoidea</taxon>
        <taxon>Orchesellidae</taxon>
        <taxon>Orchesellinae</taxon>
        <taxon>Orchesella</taxon>
    </lineage>
</organism>
<dbReference type="Gene3D" id="3.90.1200.10">
    <property type="match status" value="1"/>
</dbReference>
<dbReference type="Pfam" id="PF02958">
    <property type="entry name" value="EcKL"/>
    <property type="match status" value="1"/>
</dbReference>
<comment type="caution">
    <text evidence="3">The sequence shown here is derived from an EMBL/GenBank/DDBJ whole genome shotgun (WGS) entry which is preliminary data.</text>
</comment>
<feature type="domain" description="CHK kinase-like" evidence="2">
    <location>
        <begin position="6"/>
        <end position="152"/>
    </location>
</feature>
<keyword evidence="4" id="KW-1185">Reference proteome</keyword>
<protein>
    <recommendedName>
        <fullName evidence="2">CHK kinase-like domain-containing protein</fullName>
    </recommendedName>
</protein>
<dbReference type="SUPFAM" id="SSF56112">
    <property type="entry name" value="Protein kinase-like (PK-like)"/>
    <property type="match status" value="1"/>
</dbReference>
<evidence type="ECO:0000313" key="4">
    <source>
        <dbReference type="Proteomes" id="UP001642540"/>
    </source>
</evidence>
<dbReference type="Proteomes" id="UP001642540">
    <property type="component" value="Unassembled WGS sequence"/>
</dbReference>
<reference evidence="3 4" key="1">
    <citation type="submission" date="2024-08" db="EMBL/GenBank/DDBJ databases">
        <authorList>
            <person name="Cucini C."/>
            <person name="Frati F."/>
        </authorList>
    </citation>
    <scope>NUCLEOTIDE SEQUENCE [LARGE SCALE GENOMIC DNA]</scope>
</reference>